<gene>
    <name evidence="2" type="ORF">PCS_02641</name>
</gene>
<dbReference type="EMBL" id="AOSV01000029">
    <property type="protein sequence ID" value="EMG36629.1"/>
    <property type="molecule type" value="Genomic_DNA"/>
</dbReference>
<accession>M5PR72</accession>
<reference evidence="2 3" key="1">
    <citation type="journal article" date="2013" name="Genome Announc.">
        <title>Draft Genome Sequence for Desulfovibrio africanus Strain PCS.</title>
        <authorList>
            <person name="Brown S.D."/>
            <person name="Utturkar S.M."/>
            <person name="Arkin A.P."/>
            <person name="Deutschbauer A.M."/>
            <person name="Elias D.A."/>
            <person name="Hazen T.C."/>
            <person name="Chakraborty R."/>
        </authorList>
    </citation>
    <scope>NUCLEOTIDE SEQUENCE [LARGE SCALE GENOMIC DNA]</scope>
    <source>
        <strain evidence="2 3">PCS</strain>
    </source>
</reference>
<proteinExistence type="predicted"/>
<sequence length="55" mass="6359">MGMKRNDLTKRQCEQIKDLLPPTRGRPGKPAKDNHLMLNAMLWILTPTGRTCRRV</sequence>
<protein>
    <submittedName>
        <fullName evidence="2">Putative transposase of IS4/5 family (DUF4096)</fullName>
    </submittedName>
</protein>
<dbReference type="OrthoDB" id="1551210at2"/>
<name>M5PR72_DESAF</name>
<comment type="caution">
    <text evidence="2">The sequence shown here is derived from an EMBL/GenBank/DDBJ whole genome shotgun (WGS) entry which is preliminary data.</text>
</comment>
<organism evidence="2 3">
    <name type="scientific">Desulfocurvibacter africanus PCS</name>
    <dbReference type="NCBI Taxonomy" id="1262666"/>
    <lineage>
        <taxon>Bacteria</taxon>
        <taxon>Pseudomonadati</taxon>
        <taxon>Thermodesulfobacteriota</taxon>
        <taxon>Desulfovibrionia</taxon>
        <taxon>Desulfovibrionales</taxon>
        <taxon>Desulfovibrionaceae</taxon>
        <taxon>Desulfocurvibacter</taxon>
    </lineage>
</organism>
<dbReference type="AlphaFoldDB" id="M5PR72"/>
<feature type="compositionally biased region" description="Basic and acidic residues" evidence="1">
    <location>
        <begin position="1"/>
        <end position="17"/>
    </location>
</feature>
<evidence type="ECO:0000313" key="2">
    <source>
        <dbReference type="EMBL" id="EMG36629.1"/>
    </source>
</evidence>
<dbReference type="PATRIC" id="fig|1262666.3.peg.2679"/>
<evidence type="ECO:0000313" key="3">
    <source>
        <dbReference type="Proteomes" id="UP000011922"/>
    </source>
</evidence>
<dbReference type="Proteomes" id="UP000011922">
    <property type="component" value="Unassembled WGS sequence"/>
</dbReference>
<feature type="region of interest" description="Disordered" evidence="1">
    <location>
        <begin position="1"/>
        <end position="33"/>
    </location>
</feature>
<evidence type="ECO:0000256" key="1">
    <source>
        <dbReference type="SAM" id="MobiDB-lite"/>
    </source>
</evidence>